<name>A0A7S4LKR0_9EUGL</name>
<keyword evidence="1" id="KW-0812">Transmembrane</keyword>
<accession>A0A7S4LKR0</accession>
<protein>
    <submittedName>
        <fullName evidence="2">Uncharacterized protein</fullName>
    </submittedName>
</protein>
<sequence>MGFQVPETIVSKCFQTFPKCACSVAIWRFTGKILCDRFDLSTSLLWAPLRMYLLGTVKGHNGPRAISKFVKWVPILFCIFAFFACFFGKERVIVQSSHCLVAWGGTRAQNTCLNWYTFQKSVVGKVFAPWRGHFSGGAIGRG</sequence>
<evidence type="ECO:0000256" key="1">
    <source>
        <dbReference type="SAM" id="Phobius"/>
    </source>
</evidence>
<feature type="transmembrane region" description="Helical" evidence="1">
    <location>
        <begin position="69"/>
        <end position="88"/>
    </location>
</feature>
<gene>
    <name evidence="2" type="ORF">EGYM00163_LOCUS47305</name>
</gene>
<dbReference type="EMBL" id="HBJA01137491">
    <property type="protein sequence ID" value="CAE0835951.1"/>
    <property type="molecule type" value="Transcribed_RNA"/>
</dbReference>
<organism evidence="2">
    <name type="scientific">Eutreptiella gymnastica</name>
    <dbReference type="NCBI Taxonomy" id="73025"/>
    <lineage>
        <taxon>Eukaryota</taxon>
        <taxon>Discoba</taxon>
        <taxon>Euglenozoa</taxon>
        <taxon>Euglenida</taxon>
        <taxon>Spirocuta</taxon>
        <taxon>Euglenophyceae</taxon>
        <taxon>Eutreptiales</taxon>
        <taxon>Eutreptiaceae</taxon>
        <taxon>Eutreptiella</taxon>
    </lineage>
</organism>
<keyword evidence="1" id="KW-0472">Membrane</keyword>
<proteinExistence type="predicted"/>
<reference evidence="2" key="1">
    <citation type="submission" date="2021-01" db="EMBL/GenBank/DDBJ databases">
        <authorList>
            <person name="Corre E."/>
            <person name="Pelletier E."/>
            <person name="Niang G."/>
            <person name="Scheremetjew M."/>
            <person name="Finn R."/>
            <person name="Kale V."/>
            <person name="Holt S."/>
            <person name="Cochrane G."/>
            <person name="Meng A."/>
            <person name="Brown T."/>
            <person name="Cohen L."/>
        </authorList>
    </citation>
    <scope>NUCLEOTIDE SEQUENCE</scope>
    <source>
        <strain evidence="2">CCMP1594</strain>
    </source>
</reference>
<dbReference type="AlphaFoldDB" id="A0A7S4LKR0"/>
<evidence type="ECO:0000313" key="2">
    <source>
        <dbReference type="EMBL" id="CAE0835951.1"/>
    </source>
</evidence>
<keyword evidence="1" id="KW-1133">Transmembrane helix</keyword>